<evidence type="ECO:0000256" key="2">
    <source>
        <dbReference type="ARBA" id="ARBA00006972"/>
    </source>
</evidence>
<dbReference type="InterPro" id="IPR016635">
    <property type="entry name" value="AP_complex_ssu"/>
</dbReference>
<dbReference type="PANTHER" id="PTHR11753">
    <property type="entry name" value="ADAPTOR COMPLEXES SMALL SUBUNIT FAMILY"/>
    <property type="match status" value="1"/>
</dbReference>
<dbReference type="Gene3D" id="3.30.450.60">
    <property type="match status" value="1"/>
</dbReference>
<dbReference type="AlphaFoldDB" id="A0A8X7NQE9"/>
<dbReference type="Pfam" id="PF01217">
    <property type="entry name" value="Clat_adaptor_s"/>
    <property type="match status" value="1"/>
</dbReference>
<dbReference type="OrthoDB" id="10261046at2759"/>
<protein>
    <submittedName>
        <fullName evidence="7">Clathrin-associated protein AP-3 complex component APS3</fullName>
    </submittedName>
</protein>
<evidence type="ECO:0000256" key="3">
    <source>
        <dbReference type="ARBA" id="ARBA00022448"/>
    </source>
</evidence>
<accession>A0A8X7NQE9</accession>
<dbReference type="GO" id="GO:0006896">
    <property type="term" value="P:Golgi to vacuole transport"/>
    <property type="evidence" value="ECO:0007669"/>
    <property type="project" value="EnsemblFungi"/>
</dbReference>
<keyword evidence="5" id="KW-0472">Membrane</keyword>
<gene>
    <name evidence="7" type="primary">APS3</name>
    <name evidence="7" type="ORF">FOB60_000719</name>
</gene>
<evidence type="ECO:0000256" key="1">
    <source>
        <dbReference type="ARBA" id="ARBA00004308"/>
    </source>
</evidence>
<evidence type="ECO:0000313" key="7">
    <source>
        <dbReference type="EMBL" id="KAF6059137.1"/>
    </source>
</evidence>
<dbReference type="EMBL" id="JABWAB010000001">
    <property type="protein sequence ID" value="KAF6059137.1"/>
    <property type="molecule type" value="Genomic_DNA"/>
</dbReference>
<comment type="subcellular location">
    <subcellularLocation>
        <location evidence="1">Endomembrane system</location>
    </subcellularLocation>
</comment>
<dbReference type="InterPro" id="IPR022775">
    <property type="entry name" value="AP_mu_sigma_su"/>
</dbReference>
<dbReference type="Proteomes" id="UP000590412">
    <property type="component" value="Unassembled WGS sequence"/>
</dbReference>
<comment type="similarity">
    <text evidence="2">Belongs to the adaptor complexes small subunit family.</text>
</comment>
<evidence type="ECO:0000256" key="5">
    <source>
        <dbReference type="ARBA" id="ARBA00023136"/>
    </source>
</evidence>
<dbReference type="InterPro" id="IPR011012">
    <property type="entry name" value="Longin-like_dom_sf"/>
</dbReference>
<feature type="domain" description="AP complex mu/sigma subunit" evidence="6">
    <location>
        <begin position="1"/>
        <end position="147"/>
    </location>
</feature>
<dbReference type="GO" id="GO:0012505">
    <property type="term" value="C:endomembrane system"/>
    <property type="evidence" value="ECO:0007669"/>
    <property type="project" value="UniProtKB-SubCell"/>
</dbReference>
<evidence type="ECO:0000313" key="8">
    <source>
        <dbReference type="Proteomes" id="UP000590412"/>
    </source>
</evidence>
<comment type="caution">
    <text evidence="7">The sequence shown here is derived from an EMBL/GenBank/DDBJ whole genome shotgun (WGS) entry which is preliminary data.</text>
</comment>
<keyword evidence="3" id="KW-0813">Transport</keyword>
<organism evidence="7 8">
    <name type="scientific">Candida parapsilosis</name>
    <name type="common">Yeast</name>
    <dbReference type="NCBI Taxonomy" id="5480"/>
    <lineage>
        <taxon>Eukaryota</taxon>
        <taxon>Fungi</taxon>
        <taxon>Dikarya</taxon>
        <taxon>Ascomycota</taxon>
        <taxon>Saccharomycotina</taxon>
        <taxon>Pichiomycetes</taxon>
        <taxon>Debaryomycetaceae</taxon>
        <taxon>Candida/Lodderomyces clade</taxon>
        <taxon>Candida</taxon>
    </lineage>
</organism>
<dbReference type="PROSITE" id="PS00989">
    <property type="entry name" value="CLAT_ADAPTOR_S"/>
    <property type="match status" value="1"/>
</dbReference>
<dbReference type="FunFam" id="3.30.450.60:FF:000001">
    <property type="entry name" value="AP complex subunit sigma"/>
    <property type="match status" value="1"/>
</dbReference>
<dbReference type="GO" id="GO:0030123">
    <property type="term" value="C:AP-3 adaptor complex"/>
    <property type="evidence" value="ECO:0007669"/>
    <property type="project" value="EnsemblFungi"/>
</dbReference>
<evidence type="ECO:0000256" key="4">
    <source>
        <dbReference type="ARBA" id="ARBA00022927"/>
    </source>
</evidence>
<dbReference type="GO" id="GO:0006623">
    <property type="term" value="P:protein targeting to vacuole"/>
    <property type="evidence" value="ECO:0007669"/>
    <property type="project" value="EnsemblFungi"/>
</dbReference>
<dbReference type="SUPFAM" id="SSF64356">
    <property type="entry name" value="SNARE-like"/>
    <property type="match status" value="1"/>
</dbReference>
<reference evidence="7" key="1">
    <citation type="submission" date="2020-03" db="EMBL/GenBank/DDBJ databases">
        <title>FDA dAtabase for Regulatory Grade micrObial Sequences (FDA-ARGOS): Supporting development and validation of Infectious Disease Dx tests.</title>
        <authorList>
            <person name="Campos J."/>
            <person name="Goldberg B."/>
            <person name="Tallon L."/>
            <person name="Sadzewicz L."/>
            <person name="Vavikolanu K."/>
            <person name="Mehta A."/>
            <person name="Aluvathingal J."/>
            <person name="Nadendla S."/>
            <person name="Nandy P."/>
            <person name="Geyer C."/>
            <person name="Yan Y."/>
            <person name="Sichtig H."/>
        </authorList>
    </citation>
    <scope>NUCLEOTIDE SEQUENCE [LARGE SCALE GENOMIC DNA]</scope>
    <source>
        <strain evidence="7">FDAARGOS_652</strain>
    </source>
</reference>
<evidence type="ECO:0000259" key="6">
    <source>
        <dbReference type="Pfam" id="PF01217"/>
    </source>
</evidence>
<dbReference type="InterPro" id="IPR000804">
    <property type="entry name" value="Clathrin_sm-chain_CS"/>
</dbReference>
<keyword evidence="4" id="KW-0653">Protein transport</keyword>
<sequence length="185" mass="20472">MIHSVLIFNNDGVPRLMKFYTNVDIPTQKLLLQQVHQLISVRTAQECSFITPPKLLEDLDDIKVIYRHYATLYFVFIVDDQESELGILDLIQVFVECLDKCFTNVCELDLVFGWQVLQTVLEEIVQGGMVIDTNINRIVAAVDEANSQVSNGGSGAAGGGGTSTAASISQSILSSLSRDRGFWSR</sequence>
<proteinExistence type="inferred from homology"/>
<name>A0A8X7NQE9_CANPA</name>